<keyword evidence="3" id="KW-0540">Nuclease</keyword>
<dbReference type="RefSeq" id="WP_014101445.1">
    <property type="nucleotide sequence ID" value="NC_016025.1"/>
</dbReference>
<dbReference type="STRING" id="981222.Cabther_B0709"/>
<dbReference type="InterPro" id="IPR008201">
    <property type="entry name" value="HepT-like"/>
</dbReference>
<evidence type="ECO:0000256" key="6">
    <source>
        <dbReference type="ARBA" id="ARBA00024207"/>
    </source>
</evidence>
<dbReference type="InterPro" id="IPR051813">
    <property type="entry name" value="HepT_RNase_toxin"/>
</dbReference>
<keyword evidence="5" id="KW-0378">Hydrolase</keyword>
<dbReference type="OrthoDB" id="9810538at2"/>
<evidence type="ECO:0000256" key="2">
    <source>
        <dbReference type="ARBA" id="ARBA00022649"/>
    </source>
</evidence>
<dbReference type="GO" id="GO:0110001">
    <property type="term" value="C:toxin-antitoxin complex"/>
    <property type="evidence" value="ECO:0007669"/>
    <property type="project" value="InterPro"/>
</dbReference>
<comment type="similarity">
    <text evidence="6">Belongs to the HepT RNase toxin family.</text>
</comment>
<keyword evidence="8" id="KW-1185">Reference proteome</keyword>
<dbReference type="GO" id="GO:0004540">
    <property type="term" value="F:RNA nuclease activity"/>
    <property type="evidence" value="ECO:0007669"/>
    <property type="project" value="InterPro"/>
</dbReference>
<dbReference type="EMBL" id="CP002515">
    <property type="protein sequence ID" value="AEP13707.1"/>
    <property type="molecule type" value="Genomic_DNA"/>
</dbReference>
<evidence type="ECO:0000256" key="3">
    <source>
        <dbReference type="ARBA" id="ARBA00022722"/>
    </source>
</evidence>
<evidence type="ECO:0000313" key="7">
    <source>
        <dbReference type="EMBL" id="AEP13707.1"/>
    </source>
</evidence>
<gene>
    <name evidence="7" type="ordered locus">Cabther_B0709</name>
</gene>
<sequence length="116" mass="13575">MRVPEERLKDILEAITNIERYTVRGQEAFEQDELIQTWVLYHFQLIGEAAARLGRIFHEAHPEIPWSRIVAMRNLLIHEYFGIDLHEVWKTVENDLPNLKQQIAMLLKALGGDALE</sequence>
<proteinExistence type="inferred from homology"/>
<dbReference type="InterPro" id="IPR037038">
    <property type="entry name" value="HepT-like_sf"/>
</dbReference>
<evidence type="ECO:0000256" key="1">
    <source>
        <dbReference type="ARBA" id="ARBA00022553"/>
    </source>
</evidence>
<evidence type="ECO:0000256" key="5">
    <source>
        <dbReference type="ARBA" id="ARBA00022801"/>
    </source>
</evidence>
<protein>
    <submittedName>
        <fullName evidence="7">Uncharacterized conserved protein</fullName>
    </submittedName>
</protein>
<name>G2LL31_CHLTF</name>
<keyword evidence="1" id="KW-0597">Phosphoprotein</keyword>
<dbReference type="GO" id="GO:0016787">
    <property type="term" value="F:hydrolase activity"/>
    <property type="evidence" value="ECO:0007669"/>
    <property type="project" value="UniProtKB-KW"/>
</dbReference>
<evidence type="ECO:0000313" key="8">
    <source>
        <dbReference type="Proteomes" id="UP000006791"/>
    </source>
</evidence>
<organism evidence="7 8">
    <name type="scientific">Chloracidobacterium thermophilum (strain B)</name>
    <dbReference type="NCBI Taxonomy" id="981222"/>
    <lineage>
        <taxon>Bacteria</taxon>
        <taxon>Pseudomonadati</taxon>
        <taxon>Acidobacteriota</taxon>
        <taxon>Terriglobia</taxon>
        <taxon>Terriglobales</taxon>
        <taxon>Acidobacteriaceae</taxon>
        <taxon>Chloracidobacterium</taxon>
    </lineage>
</organism>
<dbReference type="Pfam" id="PF01934">
    <property type="entry name" value="HepT-like"/>
    <property type="match status" value="1"/>
</dbReference>
<keyword evidence="2" id="KW-1277">Toxin-antitoxin system</keyword>
<evidence type="ECO:0000256" key="4">
    <source>
        <dbReference type="ARBA" id="ARBA00022741"/>
    </source>
</evidence>
<dbReference type="AlphaFoldDB" id="G2LL31"/>
<dbReference type="PANTHER" id="PTHR34139">
    <property type="entry name" value="UPF0331 PROTEIN MJ0127"/>
    <property type="match status" value="1"/>
</dbReference>
<dbReference type="Proteomes" id="UP000006791">
    <property type="component" value="Chromosome 2"/>
</dbReference>
<reference evidence="7 8" key="1">
    <citation type="journal article" date="2012" name="Environ. Microbiol.">
        <title>Complete genome of Candidatus Chloracidobacterium thermophilum, a chlorophyll-based photoheterotroph belonging to the phylum Acidobacteria.</title>
        <authorList>
            <person name="Garcia Costas A.M."/>
            <person name="Liu Z."/>
            <person name="Tomsho L.P."/>
            <person name="Schuster S.C."/>
            <person name="Ward D.M."/>
            <person name="Bryant D.A."/>
        </authorList>
    </citation>
    <scope>NUCLEOTIDE SEQUENCE [LARGE SCALE GENOMIC DNA]</scope>
    <source>
        <strain evidence="7 8">B</strain>
    </source>
</reference>
<accession>G2LL31</accession>
<keyword evidence="4" id="KW-0547">Nucleotide-binding</keyword>
<dbReference type="PANTHER" id="PTHR34139:SF1">
    <property type="entry name" value="RNASE MJ1380-RELATED"/>
    <property type="match status" value="1"/>
</dbReference>
<dbReference type="HOGENOM" id="CLU_142825_3_3_0"/>
<dbReference type="GO" id="GO:0000166">
    <property type="term" value="F:nucleotide binding"/>
    <property type="evidence" value="ECO:0007669"/>
    <property type="project" value="UniProtKB-KW"/>
</dbReference>
<dbReference type="Gene3D" id="1.20.120.580">
    <property type="entry name" value="bsu32300-like"/>
    <property type="match status" value="1"/>
</dbReference>
<dbReference type="KEGG" id="ctm:Cabther_B0709"/>